<dbReference type="Proteomes" id="UP000018468">
    <property type="component" value="Linkage group LG14"/>
</dbReference>
<dbReference type="Ensembl" id="ENSLOCT00000010728.1">
    <property type="protein sequence ID" value="ENSLOCP00000010713.1"/>
    <property type="gene ID" value="ENSLOCG00000008803.1"/>
</dbReference>
<evidence type="ECO:0000313" key="5">
    <source>
        <dbReference type="Ensembl" id="ENSLOCP00000010713.1"/>
    </source>
</evidence>
<dbReference type="OMA" id="AFNHHVV"/>
<proteinExistence type="inferred from homology"/>
<feature type="region of interest" description="Disordered" evidence="3">
    <location>
        <begin position="1"/>
        <end position="41"/>
    </location>
</feature>
<dbReference type="Gene3D" id="2.60.40.790">
    <property type="match status" value="1"/>
</dbReference>
<dbReference type="Pfam" id="PF00011">
    <property type="entry name" value="HSP20"/>
    <property type="match status" value="1"/>
</dbReference>
<evidence type="ECO:0000259" key="4">
    <source>
        <dbReference type="PROSITE" id="PS01031"/>
    </source>
</evidence>
<dbReference type="HOGENOM" id="CLU_124226_0_0_1"/>
<keyword evidence="6" id="KW-1185">Reference proteome</keyword>
<protein>
    <submittedName>
        <fullName evidence="5">Heat shock protein beta-7-like</fullName>
    </submittedName>
</protein>
<dbReference type="PROSITE" id="PS01031">
    <property type="entry name" value="SHSP"/>
    <property type="match status" value="1"/>
</dbReference>
<evidence type="ECO:0000313" key="6">
    <source>
        <dbReference type="Proteomes" id="UP000018468"/>
    </source>
</evidence>
<reference evidence="5" key="2">
    <citation type="submission" date="2025-08" db="UniProtKB">
        <authorList>
            <consortium name="Ensembl"/>
        </authorList>
    </citation>
    <scope>IDENTIFICATION</scope>
</reference>
<dbReference type="EMBL" id="AHAT01034290">
    <property type="status" value="NOT_ANNOTATED_CDS"/>
    <property type="molecule type" value="Genomic_DNA"/>
</dbReference>
<dbReference type="STRING" id="7918.ENSLOCP00000010713"/>
<name>W5MQQ4_LEPOC</name>
<dbReference type="InParanoid" id="W5MQQ4"/>
<dbReference type="eggNOG" id="KOG3591">
    <property type="taxonomic scope" value="Eukaryota"/>
</dbReference>
<evidence type="ECO:0000256" key="3">
    <source>
        <dbReference type="SAM" id="MobiDB-lite"/>
    </source>
</evidence>
<feature type="compositionally biased region" description="Low complexity" evidence="3">
    <location>
        <begin position="7"/>
        <end position="24"/>
    </location>
</feature>
<dbReference type="PANTHER" id="PTHR46907">
    <property type="entry name" value="HEAT SHOCK PROTEIN BETA-7-RELATED"/>
    <property type="match status" value="1"/>
</dbReference>
<dbReference type="PANTHER" id="PTHR46907:SF1">
    <property type="entry name" value="HEAT SHOCK PROTEIN FAMILY B (SMALL) MEMBER 7"/>
    <property type="match status" value="1"/>
</dbReference>
<dbReference type="SUPFAM" id="SSF49764">
    <property type="entry name" value="HSP20-like chaperones"/>
    <property type="match status" value="1"/>
</dbReference>
<sequence>PCHRMSSHSNPSSSSSFRSARYSSTFRPAGNSTQGDPIFKPYMDPGSHSLFGEEEAETLLRHPQFTRHPRESFGYPGPASPGTGRPASMGTLRSVGETYQMSADVSQFEPQDVVVMTYNQNVVVHAEKLADDGTISNTFTHKCQFPEDMDPLSVSCALTEAGMLVVSVKRKQSPVSEVPPACFRSEMCF</sequence>
<dbReference type="InterPro" id="IPR008978">
    <property type="entry name" value="HSP20-like_chaperone"/>
</dbReference>
<accession>W5MQQ4</accession>
<evidence type="ECO:0000256" key="2">
    <source>
        <dbReference type="RuleBase" id="RU003616"/>
    </source>
</evidence>
<dbReference type="InterPro" id="IPR002068">
    <property type="entry name" value="A-crystallin/Hsp20_dom"/>
</dbReference>
<dbReference type="AlphaFoldDB" id="W5MQQ4"/>
<feature type="domain" description="SHSP" evidence="4">
    <location>
        <begin position="79"/>
        <end position="186"/>
    </location>
</feature>
<feature type="region of interest" description="Disordered" evidence="3">
    <location>
        <begin position="67"/>
        <end position="89"/>
    </location>
</feature>
<dbReference type="GeneTree" id="ENSGT00940000167797"/>
<reference evidence="5" key="3">
    <citation type="submission" date="2025-09" db="UniProtKB">
        <authorList>
            <consortium name="Ensembl"/>
        </authorList>
    </citation>
    <scope>IDENTIFICATION</scope>
</reference>
<organism evidence="5 6">
    <name type="scientific">Lepisosteus oculatus</name>
    <name type="common">Spotted gar</name>
    <dbReference type="NCBI Taxonomy" id="7918"/>
    <lineage>
        <taxon>Eukaryota</taxon>
        <taxon>Metazoa</taxon>
        <taxon>Chordata</taxon>
        <taxon>Craniata</taxon>
        <taxon>Vertebrata</taxon>
        <taxon>Euteleostomi</taxon>
        <taxon>Actinopterygii</taxon>
        <taxon>Neopterygii</taxon>
        <taxon>Holostei</taxon>
        <taxon>Semionotiformes</taxon>
        <taxon>Lepisosteidae</taxon>
        <taxon>Lepisosteus</taxon>
    </lineage>
</organism>
<comment type="similarity">
    <text evidence="1 2">Belongs to the small heat shock protein (HSP20) family.</text>
</comment>
<evidence type="ECO:0000256" key="1">
    <source>
        <dbReference type="PROSITE-ProRule" id="PRU00285"/>
    </source>
</evidence>
<reference evidence="6" key="1">
    <citation type="submission" date="2011-12" db="EMBL/GenBank/DDBJ databases">
        <title>The Draft Genome of Lepisosteus oculatus.</title>
        <authorList>
            <consortium name="The Broad Institute Genome Assembly &amp; Analysis Group"/>
            <consortium name="Computational R&amp;D Group"/>
            <consortium name="and Sequencing Platform"/>
            <person name="Di Palma F."/>
            <person name="Alfoldi J."/>
            <person name="Johnson J."/>
            <person name="Berlin A."/>
            <person name="Gnerre S."/>
            <person name="Jaffe D."/>
            <person name="MacCallum I."/>
            <person name="Young S."/>
            <person name="Walker B.J."/>
            <person name="Lander E.S."/>
            <person name="Lindblad-Toh K."/>
        </authorList>
    </citation>
    <scope>NUCLEOTIDE SEQUENCE [LARGE SCALE GENOMIC DNA]</scope>
</reference>
<dbReference type="Bgee" id="ENSLOCG00000008803">
    <property type="expression patterns" value="Expressed in heart and 2 other cell types or tissues"/>
</dbReference>